<evidence type="ECO:0000313" key="3">
    <source>
        <dbReference type="Proteomes" id="UP000324585"/>
    </source>
</evidence>
<organism evidence="2 3">
    <name type="scientific">Porphyridium purpureum</name>
    <name type="common">Red alga</name>
    <name type="synonym">Porphyridium cruentum</name>
    <dbReference type="NCBI Taxonomy" id="35688"/>
    <lineage>
        <taxon>Eukaryota</taxon>
        <taxon>Rhodophyta</taxon>
        <taxon>Bangiophyceae</taxon>
        <taxon>Porphyridiales</taxon>
        <taxon>Porphyridiaceae</taxon>
        <taxon>Porphyridium</taxon>
    </lineage>
</organism>
<sequence length="196" mass="22864">MPHRCCIIWLRMIPSIICSASSPRVEIWSPLDFRIRPGKTTGKALGKTIFCCLHQLSGGEEIFRELFQEFFQDFFHGSHYIPAFQDLEVLLTAISSFHKLHVRIPILCNRNTQRLLFIFAAEMKHLKEICKTVIVVVVFVARLRGQGNAQRFISEDMDQRLLPESYHGFPYASAKYFDVVRIRIRACHLVLWQNLR</sequence>
<feature type="chain" id="PRO_5023869975" evidence="1">
    <location>
        <begin position="21"/>
        <end position="196"/>
    </location>
</feature>
<protein>
    <submittedName>
        <fullName evidence="2">Uncharacterized protein</fullName>
    </submittedName>
</protein>
<evidence type="ECO:0000313" key="2">
    <source>
        <dbReference type="EMBL" id="KAA8494230.1"/>
    </source>
</evidence>
<comment type="caution">
    <text evidence="2">The sequence shown here is derived from an EMBL/GenBank/DDBJ whole genome shotgun (WGS) entry which is preliminary data.</text>
</comment>
<reference evidence="3" key="1">
    <citation type="journal article" date="2019" name="Nat. Commun.">
        <title>Expansion of phycobilisome linker gene families in mesophilic red algae.</title>
        <authorList>
            <person name="Lee J."/>
            <person name="Kim D."/>
            <person name="Bhattacharya D."/>
            <person name="Yoon H.S."/>
        </authorList>
    </citation>
    <scope>NUCLEOTIDE SEQUENCE [LARGE SCALE GENOMIC DNA]</scope>
    <source>
        <strain evidence="3">CCMP 1328</strain>
    </source>
</reference>
<dbReference type="AlphaFoldDB" id="A0A5J4YTH2"/>
<keyword evidence="3" id="KW-1185">Reference proteome</keyword>
<gene>
    <name evidence="2" type="ORF">FVE85_4205</name>
</gene>
<dbReference type="EMBL" id="VRMN01000005">
    <property type="protein sequence ID" value="KAA8494230.1"/>
    <property type="molecule type" value="Genomic_DNA"/>
</dbReference>
<keyword evidence="1" id="KW-0732">Signal</keyword>
<name>A0A5J4YTH2_PORPP</name>
<evidence type="ECO:0000256" key="1">
    <source>
        <dbReference type="SAM" id="SignalP"/>
    </source>
</evidence>
<feature type="signal peptide" evidence="1">
    <location>
        <begin position="1"/>
        <end position="20"/>
    </location>
</feature>
<accession>A0A5J4YTH2</accession>
<dbReference type="Proteomes" id="UP000324585">
    <property type="component" value="Unassembled WGS sequence"/>
</dbReference>
<proteinExistence type="predicted"/>